<dbReference type="Gene3D" id="1.10.510.10">
    <property type="entry name" value="Transferase(Phosphotransferase) domain 1"/>
    <property type="match status" value="1"/>
</dbReference>
<comment type="caution">
    <text evidence="2">The sequence shown here is derived from an EMBL/GenBank/DDBJ whole genome shotgun (WGS) entry which is preliminary data.</text>
</comment>
<feature type="region of interest" description="Disordered" evidence="1">
    <location>
        <begin position="77"/>
        <end position="137"/>
    </location>
</feature>
<dbReference type="Proteomes" id="UP001212997">
    <property type="component" value="Unassembled WGS sequence"/>
</dbReference>
<organism evidence="2 3">
    <name type="scientific">Meripilus lineatus</name>
    <dbReference type="NCBI Taxonomy" id="2056292"/>
    <lineage>
        <taxon>Eukaryota</taxon>
        <taxon>Fungi</taxon>
        <taxon>Dikarya</taxon>
        <taxon>Basidiomycota</taxon>
        <taxon>Agaricomycotina</taxon>
        <taxon>Agaricomycetes</taxon>
        <taxon>Polyporales</taxon>
        <taxon>Meripilaceae</taxon>
        <taxon>Meripilus</taxon>
    </lineage>
</organism>
<keyword evidence="3" id="KW-1185">Reference proteome</keyword>
<sequence>MLQTLDKNQHTRPTATQLKSHPWFKGFDWKKHSRCEAPKECASTASIYRDVYPTKRPVINGGRPLARHEDPFPLFGFTSPRLARRTPTVPPTPSPSPELSAPSEPVWLPTSTHATSSPTTLVGTLPLSSHTSSTTAASESHSLSKLKYWAREVYKAFAT</sequence>
<feature type="compositionally biased region" description="Low complexity" evidence="1">
    <location>
        <begin position="97"/>
        <end position="120"/>
    </location>
</feature>
<dbReference type="SUPFAM" id="SSF56112">
    <property type="entry name" value="Protein kinase-like (PK-like)"/>
    <property type="match status" value="1"/>
</dbReference>
<evidence type="ECO:0000313" key="2">
    <source>
        <dbReference type="EMBL" id="KAJ3485987.1"/>
    </source>
</evidence>
<name>A0AAD5V9P3_9APHY</name>
<accession>A0AAD5V9P3</accession>
<dbReference type="InterPro" id="IPR011009">
    <property type="entry name" value="Kinase-like_dom_sf"/>
</dbReference>
<feature type="compositionally biased region" description="Low complexity" evidence="1">
    <location>
        <begin position="127"/>
        <end position="137"/>
    </location>
</feature>
<proteinExistence type="predicted"/>
<protein>
    <submittedName>
        <fullName evidence="2">Uncharacterized protein</fullName>
    </submittedName>
</protein>
<dbReference type="AlphaFoldDB" id="A0AAD5V9P3"/>
<evidence type="ECO:0000256" key="1">
    <source>
        <dbReference type="SAM" id="MobiDB-lite"/>
    </source>
</evidence>
<reference evidence="2" key="1">
    <citation type="submission" date="2022-07" db="EMBL/GenBank/DDBJ databases">
        <title>Genome Sequence of Physisporinus lineatus.</title>
        <authorList>
            <person name="Buettner E."/>
        </authorList>
    </citation>
    <scope>NUCLEOTIDE SEQUENCE</scope>
    <source>
        <strain evidence="2">VT162</strain>
    </source>
</reference>
<evidence type="ECO:0000313" key="3">
    <source>
        <dbReference type="Proteomes" id="UP001212997"/>
    </source>
</evidence>
<dbReference type="EMBL" id="JANAWD010000135">
    <property type="protein sequence ID" value="KAJ3485987.1"/>
    <property type="molecule type" value="Genomic_DNA"/>
</dbReference>
<gene>
    <name evidence="2" type="ORF">NLI96_g4546</name>
</gene>